<protein>
    <submittedName>
        <fullName evidence="2">Transglutaminase</fullName>
    </submittedName>
</protein>
<evidence type="ECO:0000313" key="2">
    <source>
        <dbReference type="EMBL" id="GEO38840.1"/>
    </source>
</evidence>
<proteinExistence type="predicted"/>
<sequence>MSIIASSNWVGQTDPGILIKAGYEFSIEVFQPTTVVLLLGIHPSREHLLMKYDAIETYPEAPGDHFIDTYGNRCSRFRLEPGTTVFRSVGLVRDSGLPDFKQFGARQHPVAELPPDVLPFLYGSRYCDTDLLANDAWNLFGWTTPGFSRVQTICDWVNANVQFGYQFARNTRTASETFQERRGVCRDFAHLSIALCRAMNIPARYVNGYLGDIAIEPNPSPMDFNAWFEAYLDGRWHLFDARHNQPRVGRIPIAKGRDAADVAMITTFGPHILKSFEVWTEQVA</sequence>
<dbReference type="RefSeq" id="WP_244619529.1">
    <property type="nucleotide sequence ID" value="NZ_BJYZ01000013.1"/>
</dbReference>
<reference evidence="2 3" key="1">
    <citation type="submission" date="2019-07" db="EMBL/GenBank/DDBJ databases">
        <title>Whole genome shotgun sequence of Skermanella aerolata NBRC 106429.</title>
        <authorList>
            <person name="Hosoyama A."/>
            <person name="Uohara A."/>
            <person name="Ohji S."/>
            <person name="Ichikawa N."/>
        </authorList>
    </citation>
    <scope>NUCLEOTIDE SEQUENCE [LARGE SCALE GENOMIC DNA]</scope>
    <source>
        <strain evidence="2 3">NBRC 106429</strain>
    </source>
</reference>
<comment type="caution">
    <text evidence="2">The sequence shown here is derived from an EMBL/GenBank/DDBJ whole genome shotgun (WGS) entry which is preliminary data.</text>
</comment>
<dbReference type="Gene3D" id="2.60.40.2250">
    <property type="match status" value="1"/>
</dbReference>
<feature type="domain" description="Transglutaminase-like" evidence="1">
    <location>
        <begin position="177"/>
        <end position="243"/>
    </location>
</feature>
<dbReference type="SMART" id="SM00460">
    <property type="entry name" value="TGc"/>
    <property type="match status" value="1"/>
</dbReference>
<dbReference type="Pfam" id="PF01841">
    <property type="entry name" value="Transglut_core"/>
    <property type="match status" value="1"/>
</dbReference>
<accession>A0A512DRJ6</accession>
<dbReference type="PANTHER" id="PTHR33490:SF12">
    <property type="entry name" value="BLL5557 PROTEIN"/>
    <property type="match status" value="1"/>
</dbReference>
<dbReference type="Proteomes" id="UP000321523">
    <property type="component" value="Unassembled WGS sequence"/>
</dbReference>
<dbReference type="InterPro" id="IPR038765">
    <property type="entry name" value="Papain-like_cys_pep_sf"/>
</dbReference>
<dbReference type="EMBL" id="BJYZ01000013">
    <property type="protein sequence ID" value="GEO38840.1"/>
    <property type="molecule type" value="Genomic_DNA"/>
</dbReference>
<keyword evidence="3" id="KW-1185">Reference proteome</keyword>
<dbReference type="InterPro" id="IPR002931">
    <property type="entry name" value="Transglutaminase-like"/>
</dbReference>
<dbReference type="Gene3D" id="3.10.620.30">
    <property type="match status" value="1"/>
</dbReference>
<dbReference type="AlphaFoldDB" id="A0A512DRJ6"/>
<dbReference type="SUPFAM" id="SSF54001">
    <property type="entry name" value="Cysteine proteinases"/>
    <property type="match status" value="1"/>
</dbReference>
<name>A0A512DRJ6_9PROT</name>
<gene>
    <name evidence="2" type="ORF">SAE02_29880</name>
</gene>
<evidence type="ECO:0000313" key="3">
    <source>
        <dbReference type="Proteomes" id="UP000321523"/>
    </source>
</evidence>
<evidence type="ECO:0000259" key="1">
    <source>
        <dbReference type="SMART" id="SM00460"/>
    </source>
</evidence>
<dbReference type="PANTHER" id="PTHR33490">
    <property type="entry name" value="BLR5614 PROTEIN-RELATED"/>
    <property type="match status" value="1"/>
</dbReference>
<organism evidence="2 3">
    <name type="scientific">Skermanella aerolata</name>
    <dbReference type="NCBI Taxonomy" id="393310"/>
    <lineage>
        <taxon>Bacteria</taxon>
        <taxon>Pseudomonadati</taxon>
        <taxon>Pseudomonadota</taxon>
        <taxon>Alphaproteobacteria</taxon>
        <taxon>Rhodospirillales</taxon>
        <taxon>Azospirillaceae</taxon>
        <taxon>Skermanella</taxon>
    </lineage>
</organism>